<protein>
    <submittedName>
        <fullName evidence="1">Uncharacterized protein</fullName>
    </submittedName>
</protein>
<evidence type="ECO:0000313" key="1">
    <source>
        <dbReference type="EMBL" id="KAK9006355.1"/>
    </source>
</evidence>
<comment type="caution">
    <text evidence="1">The sequence shown here is derived from an EMBL/GenBank/DDBJ whole genome shotgun (WGS) entry which is preliminary data.</text>
</comment>
<gene>
    <name evidence="1" type="ORF">V6N11_035396</name>
</gene>
<dbReference type="EMBL" id="JBBPBN010000029">
    <property type="protein sequence ID" value="KAK9006355.1"/>
    <property type="molecule type" value="Genomic_DNA"/>
</dbReference>
<organism evidence="1 2">
    <name type="scientific">Hibiscus sabdariffa</name>
    <name type="common">roselle</name>
    <dbReference type="NCBI Taxonomy" id="183260"/>
    <lineage>
        <taxon>Eukaryota</taxon>
        <taxon>Viridiplantae</taxon>
        <taxon>Streptophyta</taxon>
        <taxon>Embryophyta</taxon>
        <taxon>Tracheophyta</taxon>
        <taxon>Spermatophyta</taxon>
        <taxon>Magnoliopsida</taxon>
        <taxon>eudicotyledons</taxon>
        <taxon>Gunneridae</taxon>
        <taxon>Pentapetalae</taxon>
        <taxon>rosids</taxon>
        <taxon>malvids</taxon>
        <taxon>Malvales</taxon>
        <taxon>Malvaceae</taxon>
        <taxon>Malvoideae</taxon>
        <taxon>Hibiscus</taxon>
    </lineage>
</organism>
<accession>A0ABR2R098</accession>
<evidence type="ECO:0000313" key="2">
    <source>
        <dbReference type="Proteomes" id="UP001396334"/>
    </source>
</evidence>
<keyword evidence="2" id="KW-1185">Reference proteome</keyword>
<name>A0ABR2R098_9ROSI</name>
<reference evidence="1 2" key="1">
    <citation type="journal article" date="2024" name="G3 (Bethesda)">
        <title>Genome assembly of Hibiscus sabdariffa L. provides insights into metabolisms of medicinal natural products.</title>
        <authorList>
            <person name="Kim T."/>
        </authorList>
    </citation>
    <scope>NUCLEOTIDE SEQUENCE [LARGE SCALE GENOMIC DNA]</scope>
    <source>
        <strain evidence="1">TK-2024</strain>
        <tissue evidence="1">Old leaves</tissue>
    </source>
</reference>
<proteinExistence type="predicted"/>
<dbReference type="PANTHER" id="PTHR43834:SF6">
    <property type="entry name" value="GTPASE DER"/>
    <property type="match status" value="1"/>
</dbReference>
<dbReference type="Proteomes" id="UP001396334">
    <property type="component" value="Unassembled WGS sequence"/>
</dbReference>
<dbReference type="PANTHER" id="PTHR43834">
    <property type="entry name" value="GTPASE DER"/>
    <property type="match status" value="1"/>
</dbReference>
<sequence length="156" mass="17466">MFDEMPTRVDNVLIIKNANSTERAQQLSDSPSNVDHLRGCQKAGSFVFKTYGSAHMLNYFRSSIQATVRFFTLIVSKDDVSQPHSNTCEEATIDNKKPSDFTKLDTNLLPTVVIIGRPNGGNFALFNQRGEALVYNTHDDHVTRDIREGFAKLANL</sequence>